<keyword evidence="2" id="KW-0472">Membrane</keyword>
<evidence type="ECO:0000313" key="4">
    <source>
        <dbReference type="Proteomes" id="UP000312032"/>
    </source>
</evidence>
<keyword evidence="2" id="KW-0812">Transmembrane</keyword>
<sequence length="272" mass="29572">MIAVYDQYPSHPEQPGQYPAAPPVHRKPEVFESIGAGFKLALRNKLLCIGAVLGFVLAFSLIIFGIGFFFAWKSGGNSAEVGTAEYQTTLNIVSTVITLLFSLLYPFAYYGAVRIVDANGKIDGGEPFRPPHFKDTLLASLTLTVLSIVITGPLAFTGPSKLIALQIVSFVLTIALFFLYPFIAFWPYAASAGYGFQGGLKESIAIGKRHYFPILGLAIMLALITFAMTILGIITLVLWLVTIPLAMSVTWIAYAYFFRAASTPRQAITPLS</sequence>
<feature type="transmembrane region" description="Helical" evidence="2">
    <location>
        <begin position="137"/>
        <end position="156"/>
    </location>
</feature>
<evidence type="ECO:0000313" key="3">
    <source>
        <dbReference type="EMBL" id="TNM00516.1"/>
    </source>
</evidence>
<keyword evidence="2" id="KW-1133">Transmembrane helix</keyword>
<organism evidence="3 4">
    <name type="scientific">Corynebacterium tapiri</name>
    <dbReference type="NCBI Taxonomy" id="1448266"/>
    <lineage>
        <taxon>Bacteria</taxon>
        <taxon>Bacillati</taxon>
        <taxon>Actinomycetota</taxon>
        <taxon>Actinomycetes</taxon>
        <taxon>Mycobacteriales</taxon>
        <taxon>Corynebacteriaceae</taxon>
        <taxon>Corynebacterium</taxon>
    </lineage>
</organism>
<feature type="transmembrane region" description="Helical" evidence="2">
    <location>
        <begin position="211"/>
        <end position="231"/>
    </location>
</feature>
<feature type="transmembrane region" description="Helical" evidence="2">
    <location>
        <begin position="46"/>
        <end position="72"/>
    </location>
</feature>
<dbReference type="RefSeq" id="WP_139464514.1">
    <property type="nucleotide sequence ID" value="NZ_VDHJ01000001.1"/>
</dbReference>
<name>A0A5C4U6K1_9CORY</name>
<feature type="transmembrane region" description="Helical" evidence="2">
    <location>
        <begin position="237"/>
        <end position="257"/>
    </location>
</feature>
<dbReference type="Proteomes" id="UP000312032">
    <property type="component" value="Unassembled WGS sequence"/>
</dbReference>
<keyword evidence="4" id="KW-1185">Reference proteome</keyword>
<evidence type="ECO:0000256" key="1">
    <source>
        <dbReference type="SAM" id="MobiDB-lite"/>
    </source>
</evidence>
<gene>
    <name evidence="3" type="ORF">FHE74_00800</name>
</gene>
<accession>A0A5C4U6K1</accession>
<comment type="caution">
    <text evidence="3">The sequence shown here is derived from an EMBL/GenBank/DDBJ whole genome shotgun (WGS) entry which is preliminary data.</text>
</comment>
<protein>
    <recommendedName>
        <fullName evidence="5">DUF4013 domain-containing protein</fullName>
    </recommendedName>
</protein>
<dbReference type="AlphaFoldDB" id="A0A5C4U6K1"/>
<feature type="region of interest" description="Disordered" evidence="1">
    <location>
        <begin position="1"/>
        <end position="21"/>
    </location>
</feature>
<dbReference type="EMBL" id="VDHJ01000001">
    <property type="protein sequence ID" value="TNM00516.1"/>
    <property type="molecule type" value="Genomic_DNA"/>
</dbReference>
<proteinExistence type="predicted"/>
<feature type="transmembrane region" description="Helical" evidence="2">
    <location>
        <begin position="92"/>
        <end position="116"/>
    </location>
</feature>
<feature type="transmembrane region" description="Helical" evidence="2">
    <location>
        <begin position="162"/>
        <end position="190"/>
    </location>
</feature>
<evidence type="ECO:0008006" key="5">
    <source>
        <dbReference type="Google" id="ProtNLM"/>
    </source>
</evidence>
<reference evidence="3 4" key="1">
    <citation type="submission" date="2019-06" db="EMBL/GenBank/DDBJ databases">
        <authorList>
            <person name="Li J."/>
        </authorList>
    </citation>
    <scope>NUCLEOTIDE SEQUENCE [LARGE SCALE GENOMIC DNA]</scope>
    <source>
        <strain evidence="3 4">LMG 28165</strain>
    </source>
</reference>
<evidence type="ECO:0000256" key="2">
    <source>
        <dbReference type="SAM" id="Phobius"/>
    </source>
</evidence>